<dbReference type="VEuPathDB" id="TriTrypDB:BCY84_06480"/>
<evidence type="ECO:0000256" key="1">
    <source>
        <dbReference type="SAM" id="MobiDB-lite"/>
    </source>
</evidence>
<dbReference type="AlphaFoldDB" id="A0A2V2VUP5"/>
<reference evidence="3 4" key="1">
    <citation type="journal article" date="2018" name="Microb. Genom.">
        <title>Expanding an expanded genome: long-read sequencing of Trypanosoma cruzi.</title>
        <authorList>
            <person name="Berna L."/>
            <person name="Rodriguez M."/>
            <person name="Chiribao M.L."/>
            <person name="Parodi-Talice A."/>
            <person name="Pita S."/>
            <person name="Rijo G."/>
            <person name="Alvarez-Valin F."/>
            <person name="Robello C."/>
        </authorList>
    </citation>
    <scope>NUCLEOTIDE SEQUENCE [LARGE SCALE GENOMIC DNA]</scope>
    <source>
        <strain evidence="3 4">Dm28c</strain>
    </source>
</reference>
<dbReference type="VEuPathDB" id="TriTrypDB:Tc_MARK_975"/>
<name>A0A2V2VUP5_TRYCR</name>
<dbReference type="VEuPathDB" id="TriTrypDB:C4B63_8g195"/>
<dbReference type="EMBL" id="PRFA01000008">
    <property type="protein sequence ID" value="PWU99844.1"/>
    <property type="molecule type" value="Genomic_DNA"/>
</dbReference>
<dbReference type="VEuPathDB" id="TriTrypDB:TCSYLVIO_002276"/>
<dbReference type="VEuPathDB" id="TriTrypDB:TcCL_NonESM04876"/>
<evidence type="ECO:0000313" key="4">
    <source>
        <dbReference type="Proteomes" id="UP000246121"/>
    </source>
</evidence>
<protein>
    <submittedName>
        <fullName evidence="3">Uncharacterized protein</fullName>
    </submittedName>
</protein>
<sequence>MKITNCNVMLFFFCVCVCACFLTFLSFCHVMLIAVYTHTHVYTYILYVCMHACIHTYILYFCIYTFGKDMRGCGVLCAGHKRAAVIATTTCSLGPQTLSPSLTLWPVTCAATPVTIPTFPPPMRGSFIDRNPVWASFNEKHTVKSFRHRIVSSADVSLRPPQFYLSNEKASAEEAAVVQKRAEATDSYGEQLDEISARWAAKFYGRVTFGPRNYPYPSSRWLARRFKMKKHRIIKRFRFRRYKLAAVANLPFAKMIRVGLLPELKSSKTKKGDDVEADLSGRLVSAVRSSGGKKKGNRGRPKSKYQI</sequence>
<dbReference type="VEuPathDB" id="TriTrypDB:TCDM_07550"/>
<organism evidence="3 4">
    <name type="scientific">Trypanosoma cruzi</name>
    <dbReference type="NCBI Taxonomy" id="5693"/>
    <lineage>
        <taxon>Eukaryota</taxon>
        <taxon>Discoba</taxon>
        <taxon>Euglenozoa</taxon>
        <taxon>Kinetoplastea</taxon>
        <taxon>Metakinetoplastina</taxon>
        <taxon>Trypanosomatida</taxon>
        <taxon>Trypanosomatidae</taxon>
        <taxon>Trypanosoma</taxon>
        <taxon>Schizotrypanum</taxon>
    </lineage>
</organism>
<evidence type="ECO:0000256" key="2">
    <source>
        <dbReference type="SAM" id="Phobius"/>
    </source>
</evidence>
<feature type="transmembrane region" description="Helical" evidence="2">
    <location>
        <begin position="41"/>
        <end position="63"/>
    </location>
</feature>
<dbReference type="Proteomes" id="UP000246121">
    <property type="component" value="Unassembled WGS sequence"/>
</dbReference>
<accession>A0A2V2VUP5</accession>
<dbReference type="CDD" id="cd23652">
    <property type="entry name" value="mS38"/>
    <property type="match status" value="1"/>
</dbReference>
<proteinExistence type="predicted"/>
<evidence type="ECO:0000313" key="3">
    <source>
        <dbReference type="EMBL" id="PWU99844.1"/>
    </source>
</evidence>
<keyword evidence="2" id="KW-0812">Transmembrane</keyword>
<gene>
    <name evidence="3" type="ORF">C4B63_8g195</name>
</gene>
<feature type="transmembrane region" description="Helical" evidence="2">
    <location>
        <begin position="7"/>
        <end position="35"/>
    </location>
</feature>
<comment type="caution">
    <text evidence="3">The sequence shown here is derived from an EMBL/GenBank/DDBJ whole genome shotgun (WGS) entry which is preliminary data.</text>
</comment>
<keyword evidence="2" id="KW-0472">Membrane</keyword>
<dbReference type="VEuPathDB" id="TriTrypDB:TcG_05832"/>
<keyword evidence="2" id="KW-1133">Transmembrane helix</keyword>
<dbReference type="VEuPathDB" id="TriTrypDB:C3747_4g81"/>
<dbReference type="VEuPathDB" id="TriTrypDB:TcCLB.506289.30"/>
<dbReference type="VEuPathDB" id="TriTrypDB:TcBrA4_0106060"/>
<feature type="region of interest" description="Disordered" evidence="1">
    <location>
        <begin position="286"/>
        <end position="307"/>
    </location>
</feature>
<feature type="compositionally biased region" description="Basic residues" evidence="1">
    <location>
        <begin position="291"/>
        <end position="307"/>
    </location>
</feature>
<dbReference type="VEuPathDB" id="TriTrypDB:TcCLB.508881.54"/>
<dbReference type="VEuPathDB" id="TriTrypDB:ECC02_008460"/>